<dbReference type="InterPro" id="IPR017871">
    <property type="entry name" value="ABC_transporter-like_CS"/>
</dbReference>
<dbReference type="Pfam" id="PF00005">
    <property type="entry name" value="ABC_tran"/>
    <property type="match status" value="1"/>
</dbReference>
<evidence type="ECO:0000256" key="12">
    <source>
        <dbReference type="ARBA" id="ARBA00072252"/>
    </source>
</evidence>
<reference evidence="16" key="1">
    <citation type="submission" date="2021-01" db="EMBL/GenBank/DDBJ databases">
        <title>Ramlibacter sp. strain AW1 16S ribosomal RNA gene Genome sequencing and assembly.</title>
        <authorList>
            <person name="Kang M."/>
        </authorList>
    </citation>
    <scope>NUCLEOTIDE SEQUENCE</scope>
    <source>
        <strain evidence="16">AW1</strain>
    </source>
</reference>
<dbReference type="RefSeq" id="WP_201686288.1">
    <property type="nucleotide sequence ID" value="NZ_JAEQNA010000012.1"/>
</dbReference>
<evidence type="ECO:0000256" key="8">
    <source>
        <dbReference type="ARBA" id="ARBA00022989"/>
    </source>
</evidence>
<dbReference type="SMART" id="SM00382">
    <property type="entry name" value="AAA"/>
    <property type="match status" value="1"/>
</dbReference>
<dbReference type="GO" id="GO:0034040">
    <property type="term" value="F:ATPase-coupled lipid transmembrane transporter activity"/>
    <property type="evidence" value="ECO:0007669"/>
    <property type="project" value="TreeGrafter"/>
</dbReference>
<dbReference type="PANTHER" id="PTHR24221:SF647">
    <property type="entry name" value="BLL6336 PROTEIN"/>
    <property type="match status" value="1"/>
</dbReference>
<evidence type="ECO:0000313" key="16">
    <source>
        <dbReference type="EMBL" id="MBL0423146.1"/>
    </source>
</evidence>
<dbReference type="Gene3D" id="1.20.1560.10">
    <property type="entry name" value="ABC transporter type 1, transmembrane domain"/>
    <property type="match status" value="1"/>
</dbReference>
<evidence type="ECO:0000313" key="17">
    <source>
        <dbReference type="Proteomes" id="UP000613011"/>
    </source>
</evidence>
<dbReference type="AlphaFoldDB" id="A0A936ZV41"/>
<feature type="transmembrane region" description="Helical" evidence="13">
    <location>
        <begin position="296"/>
        <end position="320"/>
    </location>
</feature>
<dbReference type="InterPro" id="IPR027417">
    <property type="entry name" value="P-loop_NTPase"/>
</dbReference>
<keyword evidence="3" id="KW-1003">Cell membrane</keyword>
<dbReference type="GO" id="GO:0005524">
    <property type="term" value="F:ATP binding"/>
    <property type="evidence" value="ECO:0007669"/>
    <property type="project" value="UniProtKB-KW"/>
</dbReference>
<dbReference type="PROSITE" id="PS50893">
    <property type="entry name" value="ABC_TRANSPORTER_2"/>
    <property type="match status" value="1"/>
</dbReference>
<keyword evidence="6" id="KW-0547">Nucleotide-binding</keyword>
<feature type="transmembrane region" description="Helical" evidence="13">
    <location>
        <begin position="162"/>
        <end position="184"/>
    </location>
</feature>
<dbReference type="FunFam" id="3.40.50.300:FF:000299">
    <property type="entry name" value="ABC transporter ATP-binding protein/permease"/>
    <property type="match status" value="1"/>
</dbReference>
<dbReference type="GO" id="GO:0016887">
    <property type="term" value="F:ATP hydrolysis activity"/>
    <property type="evidence" value="ECO:0007669"/>
    <property type="project" value="InterPro"/>
</dbReference>
<evidence type="ECO:0000256" key="4">
    <source>
        <dbReference type="ARBA" id="ARBA00022692"/>
    </source>
</evidence>
<comment type="similarity">
    <text evidence="11">Belongs to the ABC transporter superfamily. Cyclolysin exporter (TC 3.A.1.109.2) family.</text>
</comment>
<dbReference type="SUPFAM" id="SSF52540">
    <property type="entry name" value="P-loop containing nucleoside triphosphate hydrolases"/>
    <property type="match status" value="1"/>
</dbReference>
<dbReference type="GO" id="GO:0031640">
    <property type="term" value="P:killing of cells of another organism"/>
    <property type="evidence" value="ECO:0007669"/>
    <property type="project" value="UniProtKB-KW"/>
</dbReference>
<dbReference type="EMBL" id="JAEQNA010000012">
    <property type="protein sequence ID" value="MBL0423146.1"/>
    <property type="molecule type" value="Genomic_DNA"/>
</dbReference>
<dbReference type="Proteomes" id="UP000613011">
    <property type="component" value="Unassembled WGS sequence"/>
</dbReference>
<dbReference type="SUPFAM" id="SSF90123">
    <property type="entry name" value="ABC transporter transmembrane region"/>
    <property type="match status" value="1"/>
</dbReference>
<dbReference type="GO" id="GO:0005886">
    <property type="term" value="C:plasma membrane"/>
    <property type="evidence" value="ECO:0007669"/>
    <property type="project" value="UniProtKB-SubCell"/>
</dbReference>
<keyword evidence="5" id="KW-0204">Cytolysis</keyword>
<dbReference type="Pfam" id="PF00664">
    <property type="entry name" value="ABC_membrane"/>
    <property type="match status" value="1"/>
</dbReference>
<evidence type="ECO:0000256" key="5">
    <source>
        <dbReference type="ARBA" id="ARBA00022735"/>
    </source>
</evidence>
<keyword evidence="4 13" id="KW-0812">Transmembrane</keyword>
<feature type="transmembrane region" description="Helical" evidence="13">
    <location>
        <begin position="269"/>
        <end position="290"/>
    </location>
</feature>
<comment type="function">
    <text evidence="10">Involved in the export of calmodulin-sensitive adenylate cyclase-hemolysin (cyclolysin).</text>
</comment>
<feature type="transmembrane region" description="Helical" evidence="13">
    <location>
        <begin position="196"/>
        <end position="216"/>
    </location>
</feature>
<evidence type="ECO:0000256" key="11">
    <source>
        <dbReference type="ARBA" id="ARBA00061173"/>
    </source>
</evidence>
<feature type="domain" description="ABC transmembrane type-1" evidence="15">
    <location>
        <begin position="162"/>
        <end position="446"/>
    </location>
</feature>
<comment type="caution">
    <text evidence="16">The sequence shown here is derived from an EMBL/GenBank/DDBJ whole genome shotgun (WGS) entry which is preliminary data.</text>
</comment>
<protein>
    <recommendedName>
        <fullName evidence="12">Cyclolysin secretion/processing ATP-binding protein CyaB</fullName>
    </recommendedName>
</protein>
<evidence type="ECO:0000259" key="14">
    <source>
        <dbReference type="PROSITE" id="PS50893"/>
    </source>
</evidence>
<dbReference type="InterPro" id="IPR003593">
    <property type="entry name" value="AAA+_ATPase"/>
</dbReference>
<dbReference type="InterPro" id="IPR003439">
    <property type="entry name" value="ABC_transporter-like_ATP-bd"/>
</dbReference>
<sequence>MTGQYIESKQWLWALGSCCALTNKPFSGSLLLDQHPPPCTPATLVAAARSLGFQATVTQTAANRLERGHSRDLLVMRAGEHLELGFLVDAGPQGITWVPACSTAPVLEPLASFAQRFTGQVVCIRPQVEAPADPDRASAAGRFGFRWFVPELLKHRSVWRDVLLASLLLQLLALGLPLFTQAIIDKVVVHQTESTLIAIAIGMAIFVAASAVLTWVRQYLVLHTGNRVDAVLGATVFRHLFQLPLRYFQHRPTGVVAARLHGVETIREFVSSAAVSLVLDIPFLLIAVAVMFHYSVPLTCIALAVLAVIAAISALLAPVFQARLNDQFLLGARNQAFLTEYIAGFETVKSLQFEPQLNARYGGYLAGYLQSAFRTRQIGNTYQVVTTTLEQVMTLLILLGGAWIVMHPVPGGDVFTIGMLVAFQMFAAKLSQPVMRIVGLWQQFQQARLAVERLGDLMNAPAEPYSLVPSRQGSGEGCIDIRGLAFRYGDDRPFLYEHFDLRIEPGQVVAITGPSGCGKSTLAKLLQGFYWPSAGQIKVDGIDIRHLGANELRAHFGVVPQETVLFSGTVYENLVMANARASFDQVTQACRMAEIHSAIEELPQGYQTPIGERGAGLSGGQKQRLAIARALLKRPRILIFDEATSALDGQTAEQFARTINALRGKVTMLFITHALPRTLQVDAVVRIGSAIAQRPARGRQEAAATEAGEA</sequence>
<proteinExistence type="inferred from homology"/>
<keyword evidence="2" id="KW-0813">Transport</keyword>
<evidence type="ECO:0000259" key="15">
    <source>
        <dbReference type="PROSITE" id="PS50929"/>
    </source>
</evidence>
<dbReference type="CDD" id="cd18588">
    <property type="entry name" value="ABC_6TM_CyaB_HlyB_like"/>
    <property type="match status" value="1"/>
</dbReference>
<evidence type="ECO:0000256" key="7">
    <source>
        <dbReference type="ARBA" id="ARBA00022840"/>
    </source>
</evidence>
<comment type="subcellular location">
    <subcellularLocation>
        <location evidence="1">Cell membrane</location>
        <topology evidence="1">Multi-pass membrane protein</topology>
    </subcellularLocation>
</comment>
<evidence type="ECO:0000256" key="1">
    <source>
        <dbReference type="ARBA" id="ARBA00004651"/>
    </source>
</evidence>
<dbReference type="PROSITE" id="PS50929">
    <property type="entry name" value="ABC_TM1F"/>
    <property type="match status" value="1"/>
</dbReference>
<name>A0A936ZV41_9BURK</name>
<accession>A0A936ZV41</accession>
<gene>
    <name evidence="16" type="ORF">JI739_22615</name>
</gene>
<dbReference type="InterPro" id="IPR036640">
    <property type="entry name" value="ABC1_TM_sf"/>
</dbReference>
<keyword evidence="5" id="KW-0354">Hemolysis</keyword>
<keyword evidence="9 13" id="KW-0472">Membrane</keyword>
<dbReference type="Gene3D" id="3.40.50.300">
    <property type="entry name" value="P-loop containing nucleotide triphosphate hydrolases"/>
    <property type="match status" value="1"/>
</dbReference>
<evidence type="ECO:0000256" key="9">
    <source>
        <dbReference type="ARBA" id="ARBA00023136"/>
    </source>
</evidence>
<dbReference type="PROSITE" id="PS00211">
    <property type="entry name" value="ABC_TRANSPORTER_1"/>
    <property type="match status" value="1"/>
</dbReference>
<keyword evidence="8 13" id="KW-1133">Transmembrane helix</keyword>
<dbReference type="GO" id="GO:0140359">
    <property type="term" value="F:ABC-type transporter activity"/>
    <property type="evidence" value="ECO:0007669"/>
    <property type="project" value="InterPro"/>
</dbReference>
<dbReference type="PANTHER" id="PTHR24221">
    <property type="entry name" value="ATP-BINDING CASSETTE SUB-FAMILY B"/>
    <property type="match status" value="1"/>
</dbReference>
<feature type="domain" description="ABC transporter" evidence="14">
    <location>
        <begin position="479"/>
        <end position="710"/>
    </location>
</feature>
<evidence type="ECO:0000256" key="2">
    <source>
        <dbReference type="ARBA" id="ARBA00022448"/>
    </source>
</evidence>
<dbReference type="InterPro" id="IPR039421">
    <property type="entry name" value="Type_1_exporter"/>
</dbReference>
<keyword evidence="7" id="KW-0067">ATP-binding</keyword>
<keyword evidence="17" id="KW-1185">Reference proteome</keyword>
<evidence type="ECO:0000256" key="3">
    <source>
        <dbReference type="ARBA" id="ARBA00022475"/>
    </source>
</evidence>
<dbReference type="InterPro" id="IPR011527">
    <property type="entry name" value="ABC1_TM_dom"/>
</dbReference>
<organism evidence="16 17">
    <name type="scientific">Ramlibacter aurantiacus</name>
    <dbReference type="NCBI Taxonomy" id="2801330"/>
    <lineage>
        <taxon>Bacteria</taxon>
        <taxon>Pseudomonadati</taxon>
        <taxon>Pseudomonadota</taxon>
        <taxon>Betaproteobacteria</taxon>
        <taxon>Burkholderiales</taxon>
        <taxon>Comamonadaceae</taxon>
        <taxon>Ramlibacter</taxon>
    </lineage>
</organism>
<evidence type="ECO:0000256" key="6">
    <source>
        <dbReference type="ARBA" id="ARBA00022741"/>
    </source>
</evidence>
<evidence type="ECO:0000256" key="13">
    <source>
        <dbReference type="SAM" id="Phobius"/>
    </source>
</evidence>
<evidence type="ECO:0000256" key="10">
    <source>
        <dbReference type="ARBA" id="ARBA00055355"/>
    </source>
</evidence>